<accession>A0A517M4S3</accession>
<dbReference type="SUPFAM" id="SSF50998">
    <property type="entry name" value="Quinoprotein alcohol dehydrogenase-like"/>
    <property type="match status" value="1"/>
</dbReference>
<feature type="signal peptide" evidence="1">
    <location>
        <begin position="1"/>
        <end position="24"/>
    </location>
</feature>
<dbReference type="Pfam" id="PF13360">
    <property type="entry name" value="PQQ_2"/>
    <property type="match status" value="2"/>
</dbReference>
<dbReference type="AlphaFoldDB" id="A0A517M4S3"/>
<reference evidence="3 4" key="1">
    <citation type="submission" date="2019-02" db="EMBL/GenBank/DDBJ databases">
        <title>Deep-cultivation of Planctomycetes and their phenomic and genomic characterization uncovers novel biology.</title>
        <authorList>
            <person name="Wiegand S."/>
            <person name="Jogler M."/>
            <person name="Boedeker C."/>
            <person name="Pinto D."/>
            <person name="Vollmers J."/>
            <person name="Rivas-Marin E."/>
            <person name="Kohn T."/>
            <person name="Peeters S.H."/>
            <person name="Heuer A."/>
            <person name="Rast P."/>
            <person name="Oberbeckmann S."/>
            <person name="Bunk B."/>
            <person name="Jeske O."/>
            <person name="Meyerdierks A."/>
            <person name="Storesund J.E."/>
            <person name="Kallscheuer N."/>
            <person name="Luecker S."/>
            <person name="Lage O.M."/>
            <person name="Pohl T."/>
            <person name="Merkel B.J."/>
            <person name="Hornburger P."/>
            <person name="Mueller R.-W."/>
            <person name="Bruemmer F."/>
            <person name="Labrenz M."/>
            <person name="Spormann A.M."/>
            <person name="Op den Camp H."/>
            <person name="Overmann J."/>
            <person name="Amann R."/>
            <person name="Jetten M.S.M."/>
            <person name="Mascher T."/>
            <person name="Medema M.H."/>
            <person name="Devos D.P."/>
            <person name="Kaster A.-K."/>
            <person name="Ovreas L."/>
            <person name="Rohde M."/>
            <person name="Galperin M.Y."/>
            <person name="Jogler C."/>
        </authorList>
    </citation>
    <scope>NUCLEOTIDE SEQUENCE [LARGE SCALE GENOMIC DNA]</scope>
    <source>
        <strain evidence="3 4">EC9</strain>
    </source>
</reference>
<evidence type="ECO:0000313" key="3">
    <source>
        <dbReference type="EMBL" id="QDS89872.1"/>
    </source>
</evidence>
<dbReference type="RefSeq" id="WP_218934274.1">
    <property type="nucleotide sequence ID" value="NZ_CP036261.1"/>
</dbReference>
<proteinExistence type="predicted"/>
<dbReference type="Proteomes" id="UP000319557">
    <property type="component" value="Chromosome"/>
</dbReference>
<feature type="domain" description="Pyrrolo-quinoline quinone repeat" evidence="2">
    <location>
        <begin position="95"/>
        <end position="287"/>
    </location>
</feature>
<dbReference type="KEGG" id="ruv:EC9_40730"/>
<dbReference type="PANTHER" id="PTHR34512:SF30">
    <property type="entry name" value="OUTER MEMBRANE PROTEIN ASSEMBLY FACTOR BAMB"/>
    <property type="match status" value="1"/>
</dbReference>
<dbReference type="InterPro" id="IPR011047">
    <property type="entry name" value="Quinoprotein_ADH-like_sf"/>
</dbReference>
<organism evidence="3 4">
    <name type="scientific">Rosistilla ulvae</name>
    <dbReference type="NCBI Taxonomy" id="1930277"/>
    <lineage>
        <taxon>Bacteria</taxon>
        <taxon>Pseudomonadati</taxon>
        <taxon>Planctomycetota</taxon>
        <taxon>Planctomycetia</taxon>
        <taxon>Pirellulales</taxon>
        <taxon>Pirellulaceae</taxon>
        <taxon>Rosistilla</taxon>
    </lineage>
</organism>
<dbReference type="EMBL" id="CP036261">
    <property type="protein sequence ID" value="QDS89872.1"/>
    <property type="molecule type" value="Genomic_DNA"/>
</dbReference>
<dbReference type="InterPro" id="IPR015943">
    <property type="entry name" value="WD40/YVTN_repeat-like_dom_sf"/>
</dbReference>
<keyword evidence="4" id="KW-1185">Reference proteome</keyword>
<evidence type="ECO:0000256" key="1">
    <source>
        <dbReference type="SAM" id="SignalP"/>
    </source>
</evidence>
<dbReference type="Gene3D" id="2.130.10.10">
    <property type="entry name" value="YVTN repeat-like/Quinoprotein amine dehydrogenase"/>
    <property type="match status" value="2"/>
</dbReference>
<dbReference type="SMART" id="SM00564">
    <property type="entry name" value="PQQ"/>
    <property type="match status" value="4"/>
</dbReference>
<evidence type="ECO:0000313" key="4">
    <source>
        <dbReference type="Proteomes" id="UP000319557"/>
    </source>
</evidence>
<name>A0A517M4S3_9BACT</name>
<feature type="chain" id="PRO_5022012589" evidence="1">
    <location>
        <begin position="25"/>
        <end position="419"/>
    </location>
</feature>
<gene>
    <name evidence="3" type="ORF">EC9_40730</name>
</gene>
<dbReference type="InterPro" id="IPR018391">
    <property type="entry name" value="PQQ_b-propeller_rpt"/>
</dbReference>
<sequence precursor="true">MKNIRCLALLVLSSCLFLSSLGSAADRSSDRQWSEFRGPTGDGHSPDANVPVQWDASSILWQTDLPVLGHSSPVMWDDKIFLTGAVQKGSAVERHVMCVDRRSGKLLWDTPVALGAGEQIHKMNNWGSPSCATDGTCVAAFFGPGGLHCLDMNGKPLWSRELGSFPGVWGIGASPIFVGDTIVQNCDAQGASYLLAVDKQTGQDRWRQPRADTPRGGWSTPLLSVTPEGAELLLNGEFGINAYNPQTGQPLWNCRGFNGRGTPMPVVGNGLVYVVNGKAGDVYAVRSGGRGDVTETHMAWHTPRRGGRDLPSPILVGDTLVAVGMAGVVTGYDAHDGTVLFKQRLGGNYSGSPILAGGLVYMLSDTGEVNVLKIGRKMEIVSRNRVGSGSDEIFRSSPTTAPGMLLIRSDRRLYCIGSK</sequence>
<feature type="domain" description="Pyrrolo-quinoline quinone repeat" evidence="2">
    <location>
        <begin position="299"/>
        <end position="370"/>
    </location>
</feature>
<dbReference type="InterPro" id="IPR002372">
    <property type="entry name" value="PQQ_rpt_dom"/>
</dbReference>
<dbReference type="PANTHER" id="PTHR34512">
    <property type="entry name" value="CELL SURFACE PROTEIN"/>
    <property type="match status" value="1"/>
</dbReference>
<keyword evidence="1" id="KW-0732">Signal</keyword>
<protein>
    <submittedName>
        <fullName evidence="3">Outer membrane biogenesis protein BamB</fullName>
    </submittedName>
</protein>
<evidence type="ECO:0000259" key="2">
    <source>
        <dbReference type="Pfam" id="PF13360"/>
    </source>
</evidence>